<sequence>MKNIFFYAIGCLLLVIGGCAKNRLEPIAVENVYGDPDENLRLYTDLIAGHAAGWEYVLQPKRLGLYYGFFDFLDSQTTYFFNDAREDMQEGTQVGFRFKVDKSLPVLSFEQTSAFANFALTTPGADTAFTFKKIVGDTIILEGNLNASILKLYRADAAVRNFFVEGNFAEQLATISTYLANNPYLSFESLSTPGEHIEVSFSMDAPERRISLSWLNEEKSDAETDSRFYAYSKDGLQLISPFRVGGVDFVGLKWDENLDQLFLVTTTGALVPLSASQTPALPLAALLGSRYSAVVVPNATNYPGWGSDFVVRRAAAVAGVSRWSIGQVPLNMQTITFNFSAGGALTVAIFAPHASAFTLTYNYSYSKTSDGQFKFNYGTTQGGNENLIANDLAPLLAQRINTDTFTVDYFVHPETGNLLAQFSSHEHPGFTFTGLLR</sequence>
<name>A0A1I1EYB8_9SPHI</name>
<keyword evidence="2" id="KW-1185">Reference proteome</keyword>
<dbReference type="PROSITE" id="PS51257">
    <property type="entry name" value="PROKAR_LIPOPROTEIN"/>
    <property type="match status" value="1"/>
</dbReference>
<organism evidence="1 2">
    <name type="scientific">Parapedobacter composti</name>
    <dbReference type="NCBI Taxonomy" id="623281"/>
    <lineage>
        <taxon>Bacteria</taxon>
        <taxon>Pseudomonadati</taxon>
        <taxon>Bacteroidota</taxon>
        <taxon>Sphingobacteriia</taxon>
        <taxon>Sphingobacteriales</taxon>
        <taxon>Sphingobacteriaceae</taxon>
        <taxon>Parapedobacter</taxon>
    </lineage>
</organism>
<reference evidence="2" key="1">
    <citation type="submission" date="2016-10" db="EMBL/GenBank/DDBJ databases">
        <authorList>
            <person name="Varghese N."/>
            <person name="Submissions S."/>
        </authorList>
    </citation>
    <scope>NUCLEOTIDE SEQUENCE [LARGE SCALE GENOMIC DNA]</scope>
    <source>
        <strain evidence="2">DSM 22900</strain>
    </source>
</reference>
<evidence type="ECO:0000313" key="1">
    <source>
        <dbReference type="EMBL" id="SFB92189.1"/>
    </source>
</evidence>
<accession>A0A1I1EYB8</accession>
<protein>
    <recommendedName>
        <fullName evidence="3">DUF4302 domain-containing protein</fullName>
    </recommendedName>
</protein>
<dbReference type="RefSeq" id="WP_090971248.1">
    <property type="nucleotide sequence ID" value="NZ_FOLL01000002.1"/>
</dbReference>
<dbReference type="STRING" id="623281.SAMN05421747_102120"/>
<proteinExistence type="predicted"/>
<dbReference type="EMBL" id="FOLL01000002">
    <property type="protein sequence ID" value="SFB92189.1"/>
    <property type="molecule type" value="Genomic_DNA"/>
</dbReference>
<dbReference type="OrthoDB" id="707849at2"/>
<dbReference type="Pfam" id="PF14135">
    <property type="entry name" value="DUF4302"/>
    <property type="match status" value="1"/>
</dbReference>
<gene>
    <name evidence="1" type="ORF">SAMN05421747_102120</name>
</gene>
<evidence type="ECO:0008006" key="3">
    <source>
        <dbReference type="Google" id="ProtNLM"/>
    </source>
</evidence>
<dbReference type="Proteomes" id="UP000199577">
    <property type="component" value="Unassembled WGS sequence"/>
</dbReference>
<dbReference type="InterPro" id="IPR025396">
    <property type="entry name" value="DUF4302"/>
</dbReference>
<evidence type="ECO:0000313" key="2">
    <source>
        <dbReference type="Proteomes" id="UP000199577"/>
    </source>
</evidence>
<dbReference type="AlphaFoldDB" id="A0A1I1EYB8"/>